<protein>
    <submittedName>
        <fullName evidence="1">Uncharacterized protein</fullName>
    </submittedName>
</protein>
<evidence type="ECO:0000313" key="2">
    <source>
        <dbReference type="Proteomes" id="UP001055460"/>
    </source>
</evidence>
<proteinExistence type="predicted"/>
<reference evidence="1" key="1">
    <citation type="submission" date="2022-06" db="EMBL/GenBank/DDBJ databases">
        <title>Physiological and biochemical characterization and genomic elucidation of a strain of the genus Ensifer adhaerens M8 that combines arsenic oxidation and chromium reduction.</title>
        <authorList>
            <person name="Li X."/>
            <person name="Yu c."/>
        </authorList>
    </citation>
    <scope>NUCLEOTIDE SEQUENCE</scope>
    <source>
        <strain evidence="1">M8</strain>
    </source>
</reference>
<accession>A0A9Q8YAQ6</accession>
<gene>
    <name evidence="1" type="ORF">NE863_09225</name>
</gene>
<dbReference type="AlphaFoldDB" id="A0A9Q8YAQ6"/>
<evidence type="ECO:0000313" key="1">
    <source>
        <dbReference type="EMBL" id="USJ25126.1"/>
    </source>
</evidence>
<dbReference type="OrthoDB" id="8020021at2"/>
<dbReference type="RefSeq" id="WP_060520594.1">
    <property type="nucleotide sequence ID" value="NZ_CAXURO020000001.1"/>
</dbReference>
<organism evidence="1 2">
    <name type="scientific">Ensifer adhaerens</name>
    <name type="common">Sinorhizobium morelense</name>
    <dbReference type="NCBI Taxonomy" id="106592"/>
    <lineage>
        <taxon>Bacteria</taxon>
        <taxon>Pseudomonadati</taxon>
        <taxon>Pseudomonadota</taxon>
        <taxon>Alphaproteobacteria</taxon>
        <taxon>Hyphomicrobiales</taxon>
        <taxon>Rhizobiaceae</taxon>
        <taxon>Sinorhizobium/Ensifer group</taxon>
        <taxon>Ensifer</taxon>
    </lineage>
</organism>
<name>A0A9Q8YAQ6_ENSAD</name>
<dbReference type="Proteomes" id="UP001055460">
    <property type="component" value="Chromosome"/>
</dbReference>
<sequence length="101" mass="11589">MNALSFTKRIIRGPRDQSPVHRFQVGQLVRSKGALTRESIIGDTYRITATLPIRDNALQYRIRSSDECHERVTDEGNLELIRPADERMALAERAFKSRHAL</sequence>
<dbReference type="EMBL" id="CP098807">
    <property type="protein sequence ID" value="USJ25126.1"/>
    <property type="molecule type" value="Genomic_DNA"/>
</dbReference>